<sequence>MSERATESATQSFRLGVDVGGTFTDVLLVEEASGVTWQAKTASTPDDQAVGVLNGIARVCAAAGIGLTQVTEVLHGTTVATNAILQGQGATVGLVTTRGFRQVLQIARSYVPGGLAGWIIWPKPEPLAALENTVEVDERIGTDGTVVRALDEDDVRAQLKKLAGRRIQALAISLINSFADPTHERRIARIAAEELPGVPVSLSSEVLPELREYERTVTTVANSYVQPQVRRYAQNLADQLAEGGVPGELAILRSDGGLAAASAAIDAPVTMLLSGPAGGVTGAVWVAEQCGYRDLITFDMGGTSTDVALVQDLTPRIGRETRVGDLTVRASSVDVRTVGAGGGSIAHVPELTRALRVGPQSAGADPGPAAYARGGVAPTVTDANVVLGYLPSTLAGGEISLDVDAARAAVQKVAEAMGLESVEAAAAGIVDIVNENMLGGLRLVSVQQGFDPREFALVAFGGAGPLHANALGRLTGAWPVIVPPSPGVLCALGDATTSLRDEAARTVLERFGDLGENDLAAILGELADEAGDRLARQGLDRADQTVTYQVDVRYHGQGFEIPIEVPEPRTPLAELAARFDAEHERLFSFLLKVDHELVNARATVTGPKPSVATVRLPAGDGDPAAARVDTHPIYVEGGRVAAHVYDRATLRAGDVVTGPAIVTEMDSTTLVLPGHAAVVHPSGSLLIWPEAAIDTSNPVEG</sequence>
<evidence type="ECO:0000259" key="3">
    <source>
        <dbReference type="Pfam" id="PF19278"/>
    </source>
</evidence>
<dbReference type="InterPro" id="IPR045079">
    <property type="entry name" value="Oxoprolinase-like"/>
</dbReference>
<protein>
    <submittedName>
        <fullName evidence="4">Hydantoinase/oxoprolinase family protein</fullName>
    </submittedName>
</protein>
<name>A0ABW1J7Z5_9PSEU</name>
<dbReference type="Pfam" id="PF05378">
    <property type="entry name" value="Hydant_A_N"/>
    <property type="match status" value="1"/>
</dbReference>
<comment type="caution">
    <text evidence="4">The sequence shown here is derived from an EMBL/GenBank/DDBJ whole genome shotgun (WGS) entry which is preliminary data.</text>
</comment>
<dbReference type="InterPro" id="IPR008040">
    <property type="entry name" value="Hydant_A_N"/>
</dbReference>
<evidence type="ECO:0000313" key="5">
    <source>
        <dbReference type="Proteomes" id="UP001596302"/>
    </source>
</evidence>
<dbReference type="PANTHER" id="PTHR11365:SF23">
    <property type="entry name" value="HYPOTHETICAL 5-OXOPROLINASE (EUROFUNG)-RELATED"/>
    <property type="match status" value="1"/>
</dbReference>
<proteinExistence type="predicted"/>
<feature type="domain" description="Acetophenone carboxylase-like C-terminal" evidence="3">
    <location>
        <begin position="519"/>
        <end position="677"/>
    </location>
</feature>
<dbReference type="PANTHER" id="PTHR11365">
    <property type="entry name" value="5-OXOPROLINASE RELATED"/>
    <property type="match status" value="1"/>
</dbReference>
<dbReference type="RefSeq" id="WP_379587266.1">
    <property type="nucleotide sequence ID" value="NZ_JBHSQW010000044.1"/>
</dbReference>
<dbReference type="Proteomes" id="UP001596302">
    <property type="component" value="Unassembled WGS sequence"/>
</dbReference>
<organism evidence="4 5">
    <name type="scientific">Pseudonocardia hispaniensis</name>
    <dbReference type="NCBI Taxonomy" id="904933"/>
    <lineage>
        <taxon>Bacteria</taxon>
        <taxon>Bacillati</taxon>
        <taxon>Actinomycetota</taxon>
        <taxon>Actinomycetes</taxon>
        <taxon>Pseudonocardiales</taxon>
        <taxon>Pseudonocardiaceae</taxon>
        <taxon>Pseudonocardia</taxon>
    </lineage>
</organism>
<reference evidence="5" key="1">
    <citation type="journal article" date="2019" name="Int. J. Syst. Evol. Microbiol.">
        <title>The Global Catalogue of Microorganisms (GCM) 10K type strain sequencing project: providing services to taxonomists for standard genome sequencing and annotation.</title>
        <authorList>
            <consortium name="The Broad Institute Genomics Platform"/>
            <consortium name="The Broad Institute Genome Sequencing Center for Infectious Disease"/>
            <person name="Wu L."/>
            <person name="Ma J."/>
        </authorList>
    </citation>
    <scope>NUCLEOTIDE SEQUENCE [LARGE SCALE GENOMIC DNA]</scope>
    <source>
        <strain evidence="5">CCM 8391</strain>
    </source>
</reference>
<evidence type="ECO:0000259" key="2">
    <source>
        <dbReference type="Pfam" id="PF05378"/>
    </source>
</evidence>
<dbReference type="InterPro" id="IPR002821">
    <property type="entry name" value="Hydantoinase_A"/>
</dbReference>
<gene>
    <name evidence="4" type="ORF">ACFQE5_20195</name>
</gene>
<feature type="domain" description="Hydantoinase/oxoprolinase N-terminal" evidence="2">
    <location>
        <begin position="14"/>
        <end position="194"/>
    </location>
</feature>
<accession>A0ABW1J7Z5</accession>
<dbReference type="Pfam" id="PF19278">
    <property type="entry name" value="Hydant_A_C"/>
    <property type="match status" value="1"/>
</dbReference>
<evidence type="ECO:0000259" key="1">
    <source>
        <dbReference type="Pfam" id="PF01968"/>
    </source>
</evidence>
<dbReference type="EMBL" id="JBHSQW010000044">
    <property type="protein sequence ID" value="MFC5996531.1"/>
    <property type="molecule type" value="Genomic_DNA"/>
</dbReference>
<dbReference type="InterPro" id="IPR049517">
    <property type="entry name" value="ACX-like_C"/>
</dbReference>
<dbReference type="Pfam" id="PF01968">
    <property type="entry name" value="Hydantoinase_A"/>
    <property type="match status" value="1"/>
</dbReference>
<keyword evidence="5" id="KW-1185">Reference proteome</keyword>
<feature type="domain" description="Hydantoinase A/oxoprolinase" evidence="1">
    <location>
        <begin position="215"/>
        <end position="501"/>
    </location>
</feature>
<evidence type="ECO:0000313" key="4">
    <source>
        <dbReference type="EMBL" id="MFC5996531.1"/>
    </source>
</evidence>